<gene>
    <name evidence="2" type="ORF">SCBWM1_gp60</name>
</gene>
<evidence type="ECO:0000313" key="3">
    <source>
        <dbReference type="Proteomes" id="UP000274731"/>
    </source>
</evidence>
<feature type="transmembrane region" description="Helical" evidence="1">
    <location>
        <begin position="28"/>
        <end position="51"/>
    </location>
</feature>
<reference evidence="2 3" key="1">
    <citation type="journal article" date="2018" name="Environ. Microbiol.">
        <title>Novel phage-host interactions and evolution as revealed by a cyanomyovirus isolated from an estuarine environment.</title>
        <authorList>
            <person name="Xu Y."/>
            <person name="Zhang R."/>
            <person name="Wang N."/>
            <person name="Cai L."/>
            <person name="Tong Y."/>
            <person name="Sun Q."/>
            <person name="Chen F."/>
            <person name="Jiao N."/>
        </authorList>
    </citation>
    <scope>NUCLEOTIDE SEQUENCE [LARGE SCALE GENOMIC DNA]</scope>
</reference>
<protein>
    <submittedName>
        <fullName evidence="2">Uncharacterized protein</fullName>
    </submittedName>
</protein>
<name>A0A3G1L3I0_9CAUD</name>
<evidence type="ECO:0000313" key="2">
    <source>
        <dbReference type="EMBL" id="ATW62744.1"/>
    </source>
</evidence>
<keyword evidence="1" id="KW-0472">Membrane</keyword>
<proteinExistence type="predicted"/>
<accession>A0A3G1L3I0</accession>
<dbReference type="EMBL" id="MG450654">
    <property type="protein sequence ID" value="ATW62744.1"/>
    <property type="molecule type" value="Genomic_DNA"/>
</dbReference>
<organism evidence="2 3">
    <name type="scientific">Synechococcus phage S-CBWM1</name>
    <dbReference type="NCBI Taxonomy" id="2053653"/>
    <lineage>
        <taxon>Viruses</taxon>
        <taxon>Duplodnaviria</taxon>
        <taxon>Heunggongvirae</taxon>
        <taxon>Uroviricota</taxon>
        <taxon>Caudoviricetes</taxon>
        <taxon>Aokuangvirus</taxon>
        <taxon>Aokuangvirus SCBWM1</taxon>
    </lineage>
</organism>
<dbReference type="Proteomes" id="UP000274731">
    <property type="component" value="Segment"/>
</dbReference>
<sequence length="61" mass="6847">MIRAFLMTTLLAAGLVISIKVWISGLIWVFSVIGIEATLLFILGIAAWVALYQLYAPYFRK</sequence>
<keyword evidence="1" id="KW-0812">Transmembrane</keyword>
<keyword evidence="3" id="KW-1185">Reference proteome</keyword>
<evidence type="ECO:0000256" key="1">
    <source>
        <dbReference type="SAM" id="Phobius"/>
    </source>
</evidence>
<keyword evidence="1" id="KW-1133">Transmembrane helix</keyword>